<sequence length="140" mass="15065">MSFFLVAWLVVLDPAGRVLLGRRAGVAYAEGLWGLPGGRVERGEALAHAAVREAAEEVGLHVDPGRLSPLGVARYDLGEAHGVDFLFVARIWEGEPAPLENTSEVGWFHPGALPPDSLPWLADVLDTHLRAGVWLSEQLG</sequence>
<evidence type="ECO:0000256" key="1">
    <source>
        <dbReference type="ARBA" id="ARBA00001946"/>
    </source>
</evidence>
<comment type="cofactor">
    <cofactor evidence="1">
        <name>Mg(2+)</name>
        <dbReference type="ChEBI" id="CHEBI:18420"/>
    </cofactor>
</comment>
<dbReference type="SUPFAM" id="SSF55811">
    <property type="entry name" value="Nudix"/>
    <property type="match status" value="1"/>
</dbReference>
<dbReference type="Gene3D" id="3.90.79.10">
    <property type="entry name" value="Nucleoside Triphosphate Pyrophosphohydrolase"/>
    <property type="match status" value="1"/>
</dbReference>
<dbReference type="EMBL" id="BMPP01000002">
    <property type="protein sequence ID" value="GGK16794.1"/>
    <property type="molecule type" value="Genomic_DNA"/>
</dbReference>
<name>A0ABQ2EMZ5_9DEIO</name>
<evidence type="ECO:0000313" key="6">
    <source>
        <dbReference type="Proteomes" id="UP000647587"/>
    </source>
</evidence>
<dbReference type="RefSeq" id="WP_189004715.1">
    <property type="nucleotide sequence ID" value="NZ_BMPP01000002.1"/>
</dbReference>
<dbReference type="PROSITE" id="PS00893">
    <property type="entry name" value="NUDIX_BOX"/>
    <property type="match status" value="1"/>
</dbReference>
<protein>
    <recommendedName>
        <fullName evidence="4">Nudix hydrolase domain-containing protein</fullName>
    </recommendedName>
</protein>
<dbReference type="PANTHER" id="PTHR43046">
    <property type="entry name" value="GDP-MANNOSE MANNOSYL HYDROLASE"/>
    <property type="match status" value="1"/>
</dbReference>
<organism evidence="5 6">
    <name type="scientific">Deinococcus malanensis</name>
    <dbReference type="NCBI Taxonomy" id="1706855"/>
    <lineage>
        <taxon>Bacteria</taxon>
        <taxon>Thermotogati</taxon>
        <taxon>Deinococcota</taxon>
        <taxon>Deinococci</taxon>
        <taxon>Deinococcales</taxon>
        <taxon>Deinococcaceae</taxon>
        <taxon>Deinococcus</taxon>
    </lineage>
</organism>
<keyword evidence="6" id="KW-1185">Reference proteome</keyword>
<dbReference type="Pfam" id="PF00293">
    <property type="entry name" value="NUDIX"/>
    <property type="match status" value="1"/>
</dbReference>
<dbReference type="Proteomes" id="UP000647587">
    <property type="component" value="Unassembled WGS sequence"/>
</dbReference>
<evidence type="ECO:0000259" key="4">
    <source>
        <dbReference type="PROSITE" id="PS51462"/>
    </source>
</evidence>
<comment type="caution">
    <text evidence="5">The sequence shown here is derived from an EMBL/GenBank/DDBJ whole genome shotgun (WGS) entry which is preliminary data.</text>
</comment>
<evidence type="ECO:0000313" key="5">
    <source>
        <dbReference type="EMBL" id="GGK16794.1"/>
    </source>
</evidence>
<dbReference type="InterPro" id="IPR020476">
    <property type="entry name" value="Nudix_hydrolase"/>
</dbReference>
<dbReference type="InterPro" id="IPR020084">
    <property type="entry name" value="NUDIX_hydrolase_CS"/>
</dbReference>
<reference evidence="6" key="1">
    <citation type="journal article" date="2019" name="Int. J. Syst. Evol. Microbiol.">
        <title>The Global Catalogue of Microorganisms (GCM) 10K type strain sequencing project: providing services to taxonomists for standard genome sequencing and annotation.</title>
        <authorList>
            <consortium name="The Broad Institute Genomics Platform"/>
            <consortium name="The Broad Institute Genome Sequencing Center for Infectious Disease"/>
            <person name="Wu L."/>
            <person name="Ma J."/>
        </authorList>
    </citation>
    <scope>NUCLEOTIDE SEQUENCE [LARGE SCALE GENOMIC DNA]</scope>
    <source>
        <strain evidence="6">JCM 30331</strain>
    </source>
</reference>
<evidence type="ECO:0000256" key="3">
    <source>
        <dbReference type="RuleBase" id="RU003476"/>
    </source>
</evidence>
<evidence type="ECO:0000256" key="2">
    <source>
        <dbReference type="ARBA" id="ARBA00022801"/>
    </source>
</evidence>
<proteinExistence type="inferred from homology"/>
<dbReference type="PRINTS" id="PR00502">
    <property type="entry name" value="NUDIXFAMILY"/>
</dbReference>
<dbReference type="PROSITE" id="PS51462">
    <property type="entry name" value="NUDIX"/>
    <property type="match status" value="1"/>
</dbReference>
<accession>A0ABQ2EMZ5</accession>
<dbReference type="InterPro" id="IPR000086">
    <property type="entry name" value="NUDIX_hydrolase_dom"/>
</dbReference>
<dbReference type="PANTHER" id="PTHR43046:SF16">
    <property type="entry name" value="ADP-RIBOSE PYROPHOSPHATASE YJHB-RELATED"/>
    <property type="match status" value="1"/>
</dbReference>
<gene>
    <name evidence="5" type="ORF">GCM10008955_07770</name>
</gene>
<keyword evidence="2 3" id="KW-0378">Hydrolase</keyword>
<feature type="domain" description="Nudix hydrolase" evidence="4">
    <location>
        <begin position="2"/>
        <end position="129"/>
    </location>
</feature>
<comment type="similarity">
    <text evidence="3">Belongs to the Nudix hydrolase family.</text>
</comment>
<dbReference type="InterPro" id="IPR015797">
    <property type="entry name" value="NUDIX_hydrolase-like_dom_sf"/>
</dbReference>